<evidence type="ECO:0000256" key="1">
    <source>
        <dbReference type="ARBA" id="ARBA00004604"/>
    </source>
</evidence>
<comment type="subcellular location">
    <subcellularLocation>
        <location evidence="1">Nucleus</location>
        <location evidence="1">Nucleolus</location>
    </subcellularLocation>
</comment>
<dbReference type="PANTHER" id="PTHR23271:SF1">
    <property type="entry name" value="U3 SMALL NUCLEOLAR RNA-ASSOCIATED PROTEIN 6 HOMOLOG"/>
    <property type="match status" value="1"/>
</dbReference>
<evidence type="ECO:0000256" key="4">
    <source>
        <dbReference type="ARBA" id="ARBA00023242"/>
    </source>
</evidence>
<dbReference type="SUPFAM" id="SSF51197">
    <property type="entry name" value="Clavaminate synthase-like"/>
    <property type="match status" value="1"/>
</dbReference>
<protein>
    <submittedName>
        <fullName evidence="7">U3 small nucleolar RNA-associated protein 6</fullName>
    </submittedName>
</protein>
<evidence type="ECO:0000256" key="2">
    <source>
        <dbReference type="ARBA" id="ARBA00022552"/>
    </source>
</evidence>
<feature type="domain" description="U3 small nucleolar RNA-associated protein 6 N-terminal" evidence="6">
    <location>
        <begin position="9"/>
        <end position="82"/>
    </location>
</feature>
<feature type="region of interest" description="Disordered" evidence="5">
    <location>
        <begin position="929"/>
        <end position="952"/>
    </location>
</feature>
<dbReference type="GO" id="GO:0032040">
    <property type="term" value="C:small-subunit processome"/>
    <property type="evidence" value="ECO:0007669"/>
    <property type="project" value="TreeGrafter"/>
</dbReference>
<dbReference type="AlphaFoldDB" id="A0A1Z5JD14"/>
<dbReference type="InParanoid" id="A0A1Z5JD14"/>
<dbReference type="SUPFAM" id="SSF48452">
    <property type="entry name" value="TPR-like"/>
    <property type="match status" value="1"/>
</dbReference>
<sequence>MAEQVQATLDQMVEPLQDLQQRNVFTPAEIHAIVERRRDYEYMLRRRNVRKVDCLKYVDDEVKLEQLRELRTRKIQREAREALQKLPREERERQAQKMIKKHIGDRHVLQHIHSLWTRIFRKFRADQDLYLQYADFLKQRGAHGKLSQLFASVLAIFPRESAWWIRAASHEFFTNNNVQAARVMLQRGIRVNPKSNDLWVQSFVLELHFVQKIHGRRQLLELPTALKDDDDIYKLARLVHDNAILSAEDDGAAGLVMWQHCQYFPHTEELQQHILQALRKRCNDKPQAWIAMARCSLKSPSQSLEQNERNDDDNESDHDEENAETPLPPPKKKQKLVTKIDSVLDIVNEAIRTIPTSEMYVESVRFLRGIPDTESRRQFIEKIFAKASGQDKVTVELLLEHVDFLEENDQIKQALKKLRKYTGNNKVSDARVWTRWAKIVFPNPESATILFKALKVIPMASSDHYMTVLLQLLGVTMALKRHEDCWALWEQVLLLAPGCQGVVDDATLFGIKSIADGCLQFLTHISSLKVLADVRKIYEAVLFQSSMMDGMDESNAHLFKSFVDTATERERLSFDDNSSKKQRICRILDVALRKFQNFVDLADDLRQKREDALYGDFSRFRDRPSFPCFDYETSSADDILNAYKQMYVVVLRNAAPSAVNRFQWRDVGPLFESLNAEDQVSWCIEQNESNSPDPRPSAFLSPLVTEDRAYCSFLVQKDTVHYESVLQQLPFTKVKGAECYYEKALWIFFGRNPLGHTALTGRPEHTDSVSHDGTWHYQLSGCKEWYIRPSSQLVDLCREEGKESGFTLGSDTEFHIVCEEGDVILINTRLWFHRTELPAGIVPSVTYARDFRWHGPSHQDGGMTNVDGLYATEDIEAGTIVFTEKDMPDCELHRSSTNPNCEVIELEDGTGAIAAVRNIQAGEFFCIAESDDDSNVDDEDDDAKEEGDEDCE</sequence>
<dbReference type="Proteomes" id="UP000198406">
    <property type="component" value="Unassembled WGS sequence"/>
</dbReference>
<dbReference type="InterPro" id="IPR011990">
    <property type="entry name" value="TPR-like_helical_dom_sf"/>
</dbReference>
<proteinExistence type="predicted"/>
<feature type="region of interest" description="Disordered" evidence="5">
    <location>
        <begin position="300"/>
        <end position="334"/>
    </location>
</feature>
<evidence type="ECO:0000259" key="6">
    <source>
        <dbReference type="Pfam" id="PF08640"/>
    </source>
</evidence>
<dbReference type="GO" id="GO:0034388">
    <property type="term" value="C:Pwp2p-containing subcomplex of 90S preribosome"/>
    <property type="evidence" value="ECO:0007669"/>
    <property type="project" value="TreeGrafter"/>
</dbReference>
<dbReference type="PANTHER" id="PTHR23271">
    <property type="entry name" value="HEPATOCELLULAR CARCINOMA-ASSOCIATED ANTIGEN 66"/>
    <property type="match status" value="1"/>
</dbReference>
<dbReference type="EMBL" id="BDSP01000044">
    <property type="protein sequence ID" value="GAX11651.1"/>
    <property type="molecule type" value="Genomic_DNA"/>
</dbReference>
<dbReference type="Pfam" id="PF08640">
    <property type="entry name" value="U3_assoc_6"/>
    <property type="match status" value="1"/>
</dbReference>
<dbReference type="OrthoDB" id="10063099at2759"/>
<gene>
    <name evidence="7" type="ORF">FisN_7Lh010</name>
</gene>
<evidence type="ECO:0000256" key="3">
    <source>
        <dbReference type="ARBA" id="ARBA00022737"/>
    </source>
</evidence>
<dbReference type="InterPro" id="IPR055347">
    <property type="entry name" value="UTP6_N"/>
</dbReference>
<dbReference type="InterPro" id="IPR013949">
    <property type="entry name" value="Utp6"/>
</dbReference>
<evidence type="ECO:0000256" key="5">
    <source>
        <dbReference type="SAM" id="MobiDB-lite"/>
    </source>
</evidence>
<keyword evidence="2" id="KW-0698">rRNA processing</keyword>
<organism evidence="7 8">
    <name type="scientific">Fistulifera solaris</name>
    <name type="common">Oleaginous diatom</name>
    <dbReference type="NCBI Taxonomy" id="1519565"/>
    <lineage>
        <taxon>Eukaryota</taxon>
        <taxon>Sar</taxon>
        <taxon>Stramenopiles</taxon>
        <taxon>Ochrophyta</taxon>
        <taxon>Bacillariophyta</taxon>
        <taxon>Bacillariophyceae</taxon>
        <taxon>Bacillariophycidae</taxon>
        <taxon>Naviculales</taxon>
        <taxon>Naviculaceae</taxon>
        <taxon>Fistulifera</taxon>
    </lineage>
</organism>
<accession>A0A1Z5JD14</accession>
<reference evidence="7 8" key="1">
    <citation type="journal article" date="2015" name="Plant Cell">
        <title>Oil accumulation by the oleaginous diatom Fistulifera solaris as revealed by the genome and transcriptome.</title>
        <authorList>
            <person name="Tanaka T."/>
            <person name="Maeda Y."/>
            <person name="Veluchamy A."/>
            <person name="Tanaka M."/>
            <person name="Abida H."/>
            <person name="Marechal E."/>
            <person name="Bowler C."/>
            <person name="Muto M."/>
            <person name="Sunaga Y."/>
            <person name="Tanaka M."/>
            <person name="Yoshino T."/>
            <person name="Taniguchi T."/>
            <person name="Fukuda Y."/>
            <person name="Nemoto M."/>
            <person name="Matsumoto M."/>
            <person name="Wong P.S."/>
            <person name="Aburatani S."/>
            <person name="Fujibuchi W."/>
        </authorList>
    </citation>
    <scope>NUCLEOTIDE SEQUENCE [LARGE SCALE GENOMIC DNA]</scope>
    <source>
        <strain evidence="7 8">JPCC DA0580</strain>
    </source>
</reference>
<dbReference type="GO" id="GO:0030515">
    <property type="term" value="F:snoRNA binding"/>
    <property type="evidence" value="ECO:0007669"/>
    <property type="project" value="InterPro"/>
</dbReference>
<keyword evidence="8" id="KW-1185">Reference proteome</keyword>
<dbReference type="CDD" id="cd08161">
    <property type="entry name" value="SET"/>
    <property type="match status" value="1"/>
</dbReference>
<dbReference type="Gene3D" id="1.25.40.10">
    <property type="entry name" value="Tetratricopeptide repeat domain"/>
    <property type="match status" value="2"/>
</dbReference>
<keyword evidence="3" id="KW-0677">Repeat</keyword>
<comment type="caution">
    <text evidence="7">The sequence shown here is derived from an EMBL/GenBank/DDBJ whole genome shotgun (WGS) entry which is preliminary data.</text>
</comment>
<keyword evidence="4" id="KW-0539">Nucleus</keyword>
<evidence type="ECO:0000313" key="8">
    <source>
        <dbReference type="Proteomes" id="UP000198406"/>
    </source>
</evidence>
<name>A0A1Z5JD14_FISSO</name>
<feature type="compositionally biased region" description="Acidic residues" evidence="5">
    <location>
        <begin position="310"/>
        <end position="323"/>
    </location>
</feature>
<evidence type="ECO:0000313" key="7">
    <source>
        <dbReference type="EMBL" id="GAX11651.1"/>
    </source>
</evidence>
<dbReference type="GO" id="GO:0000462">
    <property type="term" value="P:maturation of SSU-rRNA from tricistronic rRNA transcript (SSU-rRNA, 5.8S rRNA, LSU-rRNA)"/>
    <property type="evidence" value="ECO:0007669"/>
    <property type="project" value="InterPro"/>
</dbReference>